<name>A0ABT5B9Q3_9BACT</name>
<organism evidence="2 3">
    <name type="scientific">Nannocystis radixulma</name>
    <dbReference type="NCBI Taxonomy" id="2995305"/>
    <lineage>
        <taxon>Bacteria</taxon>
        <taxon>Pseudomonadati</taxon>
        <taxon>Myxococcota</taxon>
        <taxon>Polyangia</taxon>
        <taxon>Nannocystales</taxon>
        <taxon>Nannocystaceae</taxon>
        <taxon>Nannocystis</taxon>
    </lineage>
</organism>
<dbReference type="InterPro" id="IPR016024">
    <property type="entry name" value="ARM-type_fold"/>
</dbReference>
<evidence type="ECO:0008006" key="4">
    <source>
        <dbReference type="Google" id="ProtNLM"/>
    </source>
</evidence>
<gene>
    <name evidence="2" type="ORF">POL58_24090</name>
</gene>
<comment type="caution">
    <text evidence="2">The sequence shown here is derived from an EMBL/GenBank/DDBJ whole genome shotgun (WGS) entry which is preliminary data.</text>
</comment>
<proteinExistence type="predicted"/>
<evidence type="ECO:0000256" key="1">
    <source>
        <dbReference type="SAM" id="SignalP"/>
    </source>
</evidence>
<evidence type="ECO:0000313" key="3">
    <source>
        <dbReference type="Proteomes" id="UP001217838"/>
    </source>
</evidence>
<dbReference type="EMBL" id="JAQNDN010000013">
    <property type="protein sequence ID" value="MDC0670860.1"/>
    <property type="molecule type" value="Genomic_DNA"/>
</dbReference>
<keyword evidence="3" id="KW-1185">Reference proteome</keyword>
<dbReference type="SUPFAM" id="SSF48371">
    <property type="entry name" value="ARM repeat"/>
    <property type="match status" value="1"/>
</dbReference>
<feature type="signal peptide" evidence="1">
    <location>
        <begin position="1"/>
        <end position="21"/>
    </location>
</feature>
<sequence length="280" mass="30506">MTRYLCSAALWFALVAVSLFAVRVAAATEVEVAIADLAALDPAKSHEAREVALAALIRLIERDDEALAHTLAEFATTEDDALRGRLAVALGLVDDPHIEAVALLMTRPHEPLARRLAALDLLDRRDSVDPEIVGGIVELLESDEPPAVHARALYALGRPQDDPALVRRVLAAVRPHALGPGDELRARALWVTAQWARAEPDLAPVLAAVSHDDRRLRAAACFALGQARLHTVAAEAALVARMTAEDERPAVRDRAWRSLRRLPVREDTRQRVQAFRPAAP</sequence>
<reference evidence="2 3" key="1">
    <citation type="submission" date="2022-11" db="EMBL/GenBank/DDBJ databases">
        <title>Minimal conservation of predation-associated metabolite biosynthetic gene clusters underscores biosynthetic potential of Myxococcota including descriptions for ten novel species: Archangium lansinium sp. nov., Myxococcus landrumus sp. nov., Nannocystis bai.</title>
        <authorList>
            <person name="Ahearne A."/>
            <person name="Stevens C."/>
            <person name="Dowd S."/>
        </authorList>
    </citation>
    <scope>NUCLEOTIDE SEQUENCE [LARGE SCALE GENOMIC DNA]</scope>
    <source>
        <strain evidence="2 3">NCELM</strain>
    </source>
</reference>
<dbReference type="InterPro" id="IPR011989">
    <property type="entry name" value="ARM-like"/>
</dbReference>
<feature type="chain" id="PRO_5045721934" description="HEAT repeat-containing protein" evidence="1">
    <location>
        <begin position="22"/>
        <end position="280"/>
    </location>
</feature>
<dbReference type="Proteomes" id="UP001217838">
    <property type="component" value="Unassembled WGS sequence"/>
</dbReference>
<evidence type="ECO:0000313" key="2">
    <source>
        <dbReference type="EMBL" id="MDC0670860.1"/>
    </source>
</evidence>
<accession>A0ABT5B9Q3</accession>
<protein>
    <recommendedName>
        <fullName evidence="4">HEAT repeat-containing protein</fullName>
    </recommendedName>
</protein>
<keyword evidence="1" id="KW-0732">Signal</keyword>
<dbReference type="RefSeq" id="WP_272000815.1">
    <property type="nucleotide sequence ID" value="NZ_JAQNDN010000013.1"/>
</dbReference>
<dbReference type="Gene3D" id="1.25.10.10">
    <property type="entry name" value="Leucine-rich Repeat Variant"/>
    <property type="match status" value="1"/>
</dbReference>